<dbReference type="Proteomes" id="UP000215914">
    <property type="component" value="Chromosome 7"/>
</dbReference>
<dbReference type="Gramene" id="mRNA:HanXRQr2_Chr07g0305271">
    <property type="protein sequence ID" value="CDS:HanXRQr2_Chr07g0305271.1"/>
    <property type="gene ID" value="HanXRQr2_Chr07g0305271"/>
</dbReference>
<evidence type="ECO:0000313" key="4">
    <source>
        <dbReference type="Proteomes" id="UP000215914"/>
    </source>
</evidence>
<reference evidence="2" key="3">
    <citation type="submission" date="2020-06" db="EMBL/GenBank/DDBJ databases">
        <title>Helianthus annuus Genome sequencing and assembly Release 2.</title>
        <authorList>
            <person name="Gouzy J."/>
            <person name="Langlade N."/>
            <person name="Munos S."/>
        </authorList>
    </citation>
    <scope>NUCLEOTIDE SEQUENCE</scope>
    <source>
        <tissue evidence="2">Leaves</tissue>
    </source>
</reference>
<feature type="signal peptide" evidence="1">
    <location>
        <begin position="1"/>
        <end position="16"/>
    </location>
</feature>
<dbReference type="AlphaFoldDB" id="A0A251UBW4"/>
<name>A0A251UBW4_HELAN</name>
<reference evidence="3" key="2">
    <citation type="submission" date="2017-02" db="EMBL/GenBank/DDBJ databases">
        <title>Sunflower complete genome.</title>
        <authorList>
            <person name="Langlade N."/>
            <person name="Munos S."/>
        </authorList>
    </citation>
    <scope>NUCLEOTIDE SEQUENCE [LARGE SCALE GENOMIC DNA]</scope>
    <source>
        <tissue evidence="3">Leaves</tissue>
    </source>
</reference>
<reference evidence="2 4" key="1">
    <citation type="journal article" date="2017" name="Nature">
        <title>The sunflower genome provides insights into oil metabolism, flowering and Asterid evolution.</title>
        <authorList>
            <person name="Badouin H."/>
            <person name="Gouzy J."/>
            <person name="Grassa C.J."/>
            <person name="Murat F."/>
            <person name="Staton S.E."/>
            <person name="Cottret L."/>
            <person name="Lelandais-Briere C."/>
            <person name="Owens G.L."/>
            <person name="Carrere S."/>
            <person name="Mayjonade B."/>
            <person name="Legrand L."/>
            <person name="Gill N."/>
            <person name="Kane N.C."/>
            <person name="Bowers J.E."/>
            <person name="Hubner S."/>
            <person name="Bellec A."/>
            <person name="Berard A."/>
            <person name="Berges H."/>
            <person name="Blanchet N."/>
            <person name="Boniface M.C."/>
            <person name="Brunel D."/>
            <person name="Catrice O."/>
            <person name="Chaidir N."/>
            <person name="Claudel C."/>
            <person name="Donnadieu C."/>
            <person name="Faraut T."/>
            <person name="Fievet G."/>
            <person name="Helmstetter N."/>
            <person name="King M."/>
            <person name="Knapp S.J."/>
            <person name="Lai Z."/>
            <person name="Le Paslier M.C."/>
            <person name="Lippi Y."/>
            <person name="Lorenzon L."/>
            <person name="Mandel J.R."/>
            <person name="Marage G."/>
            <person name="Marchand G."/>
            <person name="Marquand E."/>
            <person name="Bret-Mestries E."/>
            <person name="Morien E."/>
            <person name="Nambeesan S."/>
            <person name="Nguyen T."/>
            <person name="Pegot-Espagnet P."/>
            <person name="Pouilly N."/>
            <person name="Raftis F."/>
            <person name="Sallet E."/>
            <person name="Schiex T."/>
            <person name="Thomas J."/>
            <person name="Vandecasteele C."/>
            <person name="Vares D."/>
            <person name="Vear F."/>
            <person name="Vautrin S."/>
            <person name="Crespi M."/>
            <person name="Mangin B."/>
            <person name="Burke J.M."/>
            <person name="Salse J."/>
            <person name="Munos S."/>
            <person name="Vincourt P."/>
            <person name="Rieseberg L.H."/>
            <person name="Langlade N.B."/>
        </authorList>
    </citation>
    <scope>NUCLEOTIDE SEQUENCE [LARGE SCALE GENOMIC DNA]</scope>
    <source>
        <strain evidence="4">cv. SF193</strain>
        <tissue evidence="2">Leaves</tissue>
    </source>
</reference>
<gene>
    <name evidence="3" type="ORF">HannXRQ_Chr07g0197471</name>
    <name evidence="2" type="ORF">HanXRQr2_Chr07g0305271</name>
</gene>
<protein>
    <submittedName>
        <fullName evidence="3">Uncharacterized protein</fullName>
    </submittedName>
</protein>
<keyword evidence="4" id="KW-1185">Reference proteome</keyword>
<accession>A0A251UBW4</accession>
<dbReference type="EMBL" id="MNCJ02000322">
    <property type="protein sequence ID" value="KAF5799504.1"/>
    <property type="molecule type" value="Genomic_DNA"/>
</dbReference>
<keyword evidence="1" id="KW-0732">Signal</keyword>
<evidence type="ECO:0000256" key="1">
    <source>
        <dbReference type="SAM" id="SignalP"/>
    </source>
</evidence>
<evidence type="ECO:0000313" key="2">
    <source>
        <dbReference type="EMBL" id="KAF5799504.1"/>
    </source>
</evidence>
<organism evidence="3 4">
    <name type="scientific">Helianthus annuus</name>
    <name type="common">Common sunflower</name>
    <dbReference type="NCBI Taxonomy" id="4232"/>
    <lineage>
        <taxon>Eukaryota</taxon>
        <taxon>Viridiplantae</taxon>
        <taxon>Streptophyta</taxon>
        <taxon>Embryophyta</taxon>
        <taxon>Tracheophyta</taxon>
        <taxon>Spermatophyta</taxon>
        <taxon>Magnoliopsida</taxon>
        <taxon>eudicotyledons</taxon>
        <taxon>Gunneridae</taxon>
        <taxon>Pentapetalae</taxon>
        <taxon>asterids</taxon>
        <taxon>campanulids</taxon>
        <taxon>Asterales</taxon>
        <taxon>Asteraceae</taxon>
        <taxon>Asteroideae</taxon>
        <taxon>Heliantheae alliance</taxon>
        <taxon>Heliantheae</taxon>
        <taxon>Helianthus</taxon>
    </lineage>
</organism>
<dbReference type="EMBL" id="CM007896">
    <property type="protein sequence ID" value="OTG20835.1"/>
    <property type="molecule type" value="Genomic_DNA"/>
</dbReference>
<sequence>MVSIWWLLWLGNSTLPKCNLLSCILPLHLWIPKSRCTKPVSYNPLRWNCN</sequence>
<evidence type="ECO:0000313" key="3">
    <source>
        <dbReference type="EMBL" id="OTG20835.1"/>
    </source>
</evidence>
<dbReference type="InParanoid" id="A0A251UBW4"/>
<proteinExistence type="predicted"/>
<feature type="chain" id="PRO_5012015827" evidence="1">
    <location>
        <begin position="17"/>
        <end position="50"/>
    </location>
</feature>